<feature type="domain" description="MBD" evidence="7">
    <location>
        <begin position="223"/>
        <end position="296"/>
    </location>
</feature>
<feature type="compositionally biased region" description="Low complexity" evidence="6">
    <location>
        <begin position="1"/>
        <end position="18"/>
    </location>
</feature>
<dbReference type="InterPro" id="IPR016177">
    <property type="entry name" value="DNA-bd_dom_sf"/>
</dbReference>
<dbReference type="GO" id="GO:0003677">
    <property type="term" value="F:DNA binding"/>
    <property type="evidence" value="ECO:0007669"/>
    <property type="project" value="UniProtKB-KW"/>
</dbReference>
<accession>A0AAP0RQU7</accession>
<keyword evidence="9" id="KW-1185">Reference proteome</keyword>
<keyword evidence="4" id="KW-0804">Transcription</keyword>
<feature type="domain" description="MBD" evidence="7">
    <location>
        <begin position="128"/>
        <end position="201"/>
    </location>
</feature>
<evidence type="ECO:0000256" key="1">
    <source>
        <dbReference type="ARBA" id="ARBA00004123"/>
    </source>
</evidence>
<evidence type="ECO:0000313" key="9">
    <source>
        <dbReference type="Proteomes" id="UP001415857"/>
    </source>
</evidence>
<evidence type="ECO:0000313" key="8">
    <source>
        <dbReference type="EMBL" id="KAK9280156.1"/>
    </source>
</evidence>
<sequence>MEARDLPSTPMPLLMLTPGDDGEPPHHKRKMEIVPHTPTTAFSSFRLPDDWIVEGRPRTSGSTAGIIDRYYYEPGTGRQFRSLRSVEKYLMEANENMPSPEPSKPSKRIMMLRWAERELHHKKEMAIVSHTTTSSFKVPDDWVVKLRRRTSGYSAGRIDKYYYEPSTGRQFRSLRAVEKYLTEEKDNTPTHEALKQRNHIPMLRFKEKDELHYNTEMAIVAPTTISRTSPFELPDDWVVKEMPRSSGIIDKYYYEPGTGQQFRSLISVERYLTEARENAPTPEALKPGNDIMPSQNSGFQEKNISSVKVKTSSFDFANPPVKIKWVLTGPGGDTWNPFMGDSVIPDSVKQQWAKTFVLSLNCRNFNAPSSKADV</sequence>
<organism evidence="8 9">
    <name type="scientific">Liquidambar formosana</name>
    <name type="common">Formosan gum</name>
    <dbReference type="NCBI Taxonomy" id="63359"/>
    <lineage>
        <taxon>Eukaryota</taxon>
        <taxon>Viridiplantae</taxon>
        <taxon>Streptophyta</taxon>
        <taxon>Embryophyta</taxon>
        <taxon>Tracheophyta</taxon>
        <taxon>Spermatophyta</taxon>
        <taxon>Magnoliopsida</taxon>
        <taxon>eudicotyledons</taxon>
        <taxon>Gunneridae</taxon>
        <taxon>Pentapetalae</taxon>
        <taxon>Saxifragales</taxon>
        <taxon>Altingiaceae</taxon>
        <taxon>Liquidambar</taxon>
    </lineage>
</organism>
<feature type="domain" description="MBD" evidence="7">
    <location>
        <begin position="37"/>
        <end position="110"/>
    </location>
</feature>
<dbReference type="PROSITE" id="PS50982">
    <property type="entry name" value="MBD"/>
    <property type="match status" value="3"/>
</dbReference>
<evidence type="ECO:0000256" key="3">
    <source>
        <dbReference type="ARBA" id="ARBA00023125"/>
    </source>
</evidence>
<dbReference type="Gene3D" id="3.30.890.10">
    <property type="entry name" value="Methyl-cpg-binding Protein 2, Chain A"/>
    <property type="match status" value="3"/>
</dbReference>
<dbReference type="Pfam" id="PF01429">
    <property type="entry name" value="MBD"/>
    <property type="match status" value="3"/>
</dbReference>
<name>A0AAP0RQU7_LIQFO</name>
<dbReference type="AlphaFoldDB" id="A0AAP0RQU7"/>
<evidence type="ECO:0000256" key="5">
    <source>
        <dbReference type="ARBA" id="ARBA00023242"/>
    </source>
</evidence>
<gene>
    <name evidence="8" type="ORF">L1049_013843</name>
</gene>
<keyword evidence="2" id="KW-0805">Transcription regulation</keyword>
<keyword evidence="5" id="KW-0539">Nucleus</keyword>
<protein>
    <recommendedName>
        <fullName evidence="7">MBD domain-containing protein</fullName>
    </recommendedName>
</protein>
<evidence type="ECO:0000259" key="7">
    <source>
        <dbReference type="PROSITE" id="PS50982"/>
    </source>
</evidence>
<feature type="region of interest" description="Disordered" evidence="6">
    <location>
        <begin position="1"/>
        <end position="26"/>
    </location>
</feature>
<dbReference type="InterPro" id="IPR001739">
    <property type="entry name" value="Methyl_CpG_DNA-bd"/>
</dbReference>
<evidence type="ECO:0000256" key="6">
    <source>
        <dbReference type="SAM" id="MobiDB-lite"/>
    </source>
</evidence>
<comment type="caution">
    <text evidence="8">The sequence shown here is derived from an EMBL/GenBank/DDBJ whole genome shotgun (WGS) entry which is preliminary data.</text>
</comment>
<proteinExistence type="predicted"/>
<keyword evidence="3" id="KW-0238">DNA-binding</keyword>
<evidence type="ECO:0000256" key="2">
    <source>
        <dbReference type="ARBA" id="ARBA00023015"/>
    </source>
</evidence>
<dbReference type="Proteomes" id="UP001415857">
    <property type="component" value="Unassembled WGS sequence"/>
</dbReference>
<evidence type="ECO:0000256" key="4">
    <source>
        <dbReference type="ARBA" id="ARBA00023163"/>
    </source>
</evidence>
<reference evidence="8 9" key="1">
    <citation type="journal article" date="2024" name="Plant J.">
        <title>Genome sequences and population genomics reveal climatic adaptation and genomic divergence between two closely related sweetgum species.</title>
        <authorList>
            <person name="Xu W.Q."/>
            <person name="Ren C.Q."/>
            <person name="Zhang X.Y."/>
            <person name="Comes H.P."/>
            <person name="Liu X.H."/>
            <person name="Li Y.G."/>
            <person name="Kettle C.J."/>
            <person name="Jalonen R."/>
            <person name="Gaisberger H."/>
            <person name="Ma Y.Z."/>
            <person name="Qiu Y.X."/>
        </authorList>
    </citation>
    <scope>NUCLEOTIDE SEQUENCE [LARGE SCALE GENOMIC DNA]</scope>
    <source>
        <strain evidence="8">Hangzhou</strain>
    </source>
</reference>
<dbReference type="EMBL" id="JBBPBK010000008">
    <property type="protein sequence ID" value="KAK9280156.1"/>
    <property type="molecule type" value="Genomic_DNA"/>
</dbReference>
<dbReference type="PANTHER" id="PTHR12396">
    <property type="entry name" value="METHYL-CPG BINDING PROTEIN, MBD"/>
    <property type="match status" value="1"/>
</dbReference>
<dbReference type="SUPFAM" id="SSF54171">
    <property type="entry name" value="DNA-binding domain"/>
    <property type="match status" value="3"/>
</dbReference>
<dbReference type="GO" id="GO:0005634">
    <property type="term" value="C:nucleus"/>
    <property type="evidence" value="ECO:0007669"/>
    <property type="project" value="UniProtKB-SubCell"/>
</dbReference>
<dbReference type="PANTHER" id="PTHR12396:SF38">
    <property type="entry name" value="METHYL-CPG-BINDING DOMAIN-CONTAINING PROTEIN 7"/>
    <property type="match status" value="1"/>
</dbReference>
<comment type="subcellular location">
    <subcellularLocation>
        <location evidence="1">Nucleus</location>
    </subcellularLocation>
</comment>